<organism evidence="2 3">
    <name type="scientific">Sesamum angolense</name>
    <dbReference type="NCBI Taxonomy" id="2727404"/>
    <lineage>
        <taxon>Eukaryota</taxon>
        <taxon>Viridiplantae</taxon>
        <taxon>Streptophyta</taxon>
        <taxon>Embryophyta</taxon>
        <taxon>Tracheophyta</taxon>
        <taxon>Spermatophyta</taxon>
        <taxon>Magnoliopsida</taxon>
        <taxon>eudicotyledons</taxon>
        <taxon>Gunneridae</taxon>
        <taxon>Pentapetalae</taxon>
        <taxon>asterids</taxon>
        <taxon>lamiids</taxon>
        <taxon>Lamiales</taxon>
        <taxon>Pedaliaceae</taxon>
        <taxon>Sesamum</taxon>
    </lineage>
</organism>
<dbReference type="Proteomes" id="UP001289374">
    <property type="component" value="Unassembled WGS sequence"/>
</dbReference>
<reference evidence="2" key="1">
    <citation type="submission" date="2020-06" db="EMBL/GenBank/DDBJ databases">
        <authorList>
            <person name="Li T."/>
            <person name="Hu X."/>
            <person name="Zhang T."/>
            <person name="Song X."/>
            <person name="Zhang H."/>
            <person name="Dai N."/>
            <person name="Sheng W."/>
            <person name="Hou X."/>
            <person name="Wei L."/>
        </authorList>
    </citation>
    <scope>NUCLEOTIDE SEQUENCE</scope>
    <source>
        <strain evidence="2">K16</strain>
        <tissue evidence="2">Leaf</tissue>
    </source>
</reference>
<dbReference type="EMBL" id="JACGWL010000010">
    <property type="protein sequence ID" value="KAK4394379.1"/>
    <property type="molecule type" value="Genomic_DNA"/>
</dbReference>
<name>A0AAE1WJJ6_9LAMI</name>
<accession>A0AAE1WJJ6</accession>
<sequence length="166" mass="18408">MANSNKGSDHGSYEGDSSLPVASGPINPPTYPTLVAKETMPVERGIPFNKHIMIGELHTHFRAPSFLLAYDDTTDPVEHIYKFENATLLHSTSSLATRNTVNQPSAIFGIKQEENEILRAYVQCFNMAILEVPIVHQEVLVSTFTQALHRGPLFKSLAKKLATYIL</sequence>
<evidence type="ECO:0000256" key="1">
    <source>
        <dbReference type="SAM" id="MobiDB-lite"/>
    </source>
</evidence>
<protein>
    <submittedName>
        <fullName evidence="2">Uncharacterized protein</fullName>
    </submittedName>
</protein>
<gene>
    <name evidence="2" type="ORF">Sango_1908700</name>
</gene>
<comment type="caution">
    <text evidence="2">The sequence shown here is derived from an EMBL/GenBank/DDBJ whole genome shotgun (WGS) entry which is preliminary data.</text>
</comment>
<evidence type="ECO:0000313" key="2">
    <source>
        <dbReference type="EMBL" id="KAK4394379.1"/>
    </source>
</evidence>
<evidence type="ECO:0000313" key="3">
    <source>
        <dbReference type="Proteomes" id="UP001289374"/>
    </source>
</evidence>
<proteinExistence type="predicted"/>
<dbReference type="AlphaFoldDB" id="A0AAE1WJJ6"/>
<keyword evidence="3" id="KW-1185">Reference proteome</keyword>
<feature type="region of interest" description="Disordered" evidence="1">
    <location>
        <begin position="1"/>
        <end position="25"/>
    </location>
</feature>
<reference evidence="2" key="2">
    <citation type="journal article" date="2024" name="Plant">
        <title>Genomic evolution and insights into agronomic trait innovations of Sesamum species.</title>
        <authorList>
            <person name="Miao H."/>
            <person name="Wang L."/>
            <person name="Qu L."/>
            <person name="Liu H."/>
            <person name="Sun Y."/>
            <person name="Le M."/>
            <person name="Wang Q."/>
            <person name="Wei S."/>
            <person name="Zheng Y."/>
            <person name="Lin W."/>
            <person name="Duan Y."/>
            <person name="Cao H."/>
            <person name="Xiong S."/>
            <person name="Wang X."/>
            <person name="Wei L."/>
            <person name="Li C."/>
            <person name="Ma Q."/>
            <person name="Ju M."/>
            <person name="Zhao R."/>
            <person name="Li G."/>
            <person name="Mu C."/>
            <person name="Tian Q."/>
            <person name="Mei H."/>
            <person name="Zhang T."/>
            <person name="Gao T."/>
            <person name="Zhang H."/>
        </authorList>
    </citation>
    <scope>NUCLEOTIDE SEQUENCE</scope>
    <source>
        <strain evidence="2">K16</strain>
    </source>
</reference>